<dbReference type="Proteomes" id="UP001165287">
    <property type="component" value="Unassembled WGS sequence"/>
</dbReference>
<gene>
    <name evidence="2" type="ORF">K9V48_21580</name>
</gene>
<evidence type="ECO:0000313" key="2">
    <source>
        <dbReference type="EMBL" id="MBZ5752756.1"/>
    </source>
</evidence>
<dbReference type="PROSITE" id="PS51257">
    <property type="entry name" value="PROKAR_LIPOPROTEIN"/>
    <property type="match status" value="1"/>
</dbReference>
<keyword evidence="1" id="KW-0732">Signal</keyword>
<evidence type="ECO:0000313" key="3">
    <source>
        <dbReference type="Proteomes" id="UP001165287"/>
    </source>
</evidence>
<accession>A0ABS7UX82</accession>
<reference evidence="2" key="1">
    <citation type="submission" date="2024-05" db="EMBL/GenBank/DDBJ databases">
        <title>Metabacillus sp. nov., isolated from the rhizosphere soil of tomato plants.</title>
        <authorList>
            <person name="Ma R."/>
        </authorList>
    </citation>
    <scope>NUCLEOTIDE SEQUENCE</scope>
    <source>
        <strain evidence="2">DBTR6</strain>
    </source>
</reference>
<name>A0ABS7UX82_9BACI</name>
<dbReference type="EMBL" id="JAIQUM010000067">
    <property type="protein sequence ID" value="MBZ5752756.1"/>
    <property type="molecule type" value="Genomic_DNA"/>
</dbReference>
<comment type="caution">
    <text evidence="2">The sequence shown here is derived from an EMBL/GenBank/DDBJ whole genome shotgun (WGS) entry which is preliminary data.</text>
</comment>
<dbReference type="RefSeq" id="WP_224141205.1">
    <property type="nucleotide sequence ID" value="NZ_JAIQUM010000067.1"/>
</dbReference>
<keyword evidence="3" id="KW-1185">Reference proteome</keyword>
<organism evidence="2 3">
    <name type="scientific">Metabacillus rhizolycopersici</name>
    <dbReference type="NCBI Taxonomy" id="2875709"/>
    <lineage>
        <taxon>Bacteria</taxon>
        <taxon>Bacillati</taxon>
        <taxon>Bacillota</taxon>
        <taxon>Bacilli</taxon>
        <taxon>Bacillales</taxon>
        <taxon>Bacillaceae</taxon>
        <taxon>Metabacillus</taxon>
    </lineage>
</organism>
<feature type="chain" id="PRO_5047213362" description="Lipoprotein" evidence="1">
    <location>
        <begin position="24"/>
        <end position="149"/>
    </location>
</feature>
<proteinExistence type="predicted"/>
<sequence length="149" mass="17347">MEKLLISLVALIALLAGCNQSVSQEKGNSPEDIAKIAYEWEKANYDRDYEKQQGFIYEEGSYEAYKGDKKINSGLKYEDIRFEIYHDKELEQYYVFADFKNPNGENLVEDNILFRKKSDEWKVDTSQSLDIVREEVSGEFERAACINCK</sequence>
<feature type="signal peptide" evidence="1">
    <location>
        <begin position="1"/>
        <end position="23"/>
    </location>
</feature>
<evidence type="ECO:0000256" key="1">
    <source>
        <dbReference type="SAM" id="SignalP"/>
    </source>
</evidence>
<evidence type="ECO:0008006" key="4">
    <source>
        <dbReference type="Google" id="ProtNLM"/>
    </source>
</evidence>
<protein>
    <recommendedName>
        <fullName evidence="4">Lipoprotein</fullName>
    </recommendedName>
</protein>